<proteinExistence type="predicted"/>
<dbReference type="PANTHER" id="PTHR24189:SF50">
    <property type="entry name" value="ANKYRIN REPEAT AND SOCS BOX PROTEIN 2"/>
    <property type="match status" value="1"/>
</dbReference>
<dbReference type="OrthoDB" id="194358at2759"/>
<feature type="compositionally biased region" description="Polar residues" evidence="4">
    <location>
        <begin position="676"/>
        <end position="702"/>
    </location>
</feature>
<organism evidence="6 7">
    <name type="scientific">Curvularia clavata</name>
    <dbReference type="NCBI Taxonomy" id="95742"/>
    <lineage>
        <taxon>Eukaryota</taxon>
        <taxon>Fungi</taxon>
        <taxon>Dikarya</taxon>
        <taxon>Ascomycota</taxon>
        <taxon>Pezizomycotina</taxon>
        <taxon>Dothideomycetes</taxon>
        <taxon>Pleosporomycetidae</taxon>
        <taxon>Pleosporales</taxon>
        <taxon>Pleosporineae</taxon>
        <taxon>Pleosporaceae</taxon>
        <taxon>Curvularia</taxon>
    </lineage>
</organism>
<keyword evidence="2 3" id="KW-0040">ANK repeat</keyword>
<dbReference type="VEuPathDB" id="FungiDB:yc1106_05180"/>
<dbReference type="PANTHER" id="PTHR24189">
    <property type="entry name" value="MYOTROPHIN"/>
    <property type="match status" value="1"/>
</dbReference>
<evidence type="ECO:0000256" key="3">
    <source>
        <dbReference type="PROSITE-ProRule" id="PRU00023"/>
    </source>
</evidence>
<feature type="region of interest" description="Disordered" evidence="4">
    <location>
        <begin position="674"/>
        <end position="748"/>
    </location>
</feature>
<evidence type="ECO:0000256" key="4">
    <source>
        <dbReference type="SAM" id="MobiDB-lite"/>
    </source>
</evidence>
<dbReference type="Pfam" id="PF14420">
    <property type="entry name" value="Clr5"/>
    <property type="match status" value="1"/>
</dbReference>
<gene>
    <name evidence="6" type="ORF">yc1106_05180</name>
</gene>
<dbReference type="Proteomes" id="UP001056012">
    <property type="component" value="Chromosome 3"/>
</dbReference>
<dbReference type="Pfam" id="PF12796">
    <property type="entry name" value="Ank_2"/>
    <property type="match status" value="1"/>
</dbReference>
<evidence type="ECO:0000313" key="7">
    <source>
        <dbReference type="Proteomes" id="UP001056012"/>
    </source>
</evidence>
<keyword evidence="7" id="KW-1185">Reference proteome</keyword>
<evidence type="ECO:0000313" key="6">
    <source>
        <dbReference type="EMBL" id="USP77906.1"/>
    </source>
</evidence>
<dbReference type="InterPro" id="IPR025676">
    <property type="entry name" value="Clr5_dom"/>
</dbReference>
<name>A0A9Q8Z7N1_CURCL</name>
<dbReference type="InterPro" id="IPR036770">
    <property type="entry name" value="Ankyrin_rpt-contain_sf"/>
</dbReference>
<sequence>MTKDWDLFQDEIKELSFSQKKTLEEVKELMAKKHRFRASTRAYRMKLKEWGLMRHRPRGSAGDRRERGKRSKSLMIVDENGREEESAGMVEAADMNDSPKDRVEETEEWQIDAALPSLGTDEISDVMESSMTGHEDLQTSPQMWIPEPTQPPDIVSDMVEAVLDSDLERLQRLISRHVDRINEPIGSLLLEPGGALFGHPALSQMVILQHPEQTLLDIACGMPCGPIIWFLLAYGAKGSKHPLGSDLALHNAIKNGRVHTVQALLQPGRSDINGLSDSKWTPLRQAVFWMHPEIVRILLHRGAHVEDMEPPLPPIAQPSINSPLQLCLARRIDNYADSSYRVRCHDILDDLLDQGANVHSRAEDPTIQSALDAFLQPWRTRPYWAFHITQQELKCFAMIVSRGSDLRLPFPGVPCQSPSRDTFLHQALWHSTPTLARSIIDSFSPSHMGNGRAILYEILGSCPDAKRHATDTLRDLQVTLAKGVSPNRTQNDTISPLRKCIIDCPAVDLIARLQVLLDRGADPAAPDPDGVQPYVLAVETFDEPLLSEVMLALVSKMSGAHFQAHDSASYQGPREFFPISSTQTYEHVCASNLGGDLALFLQDRVPEHVRPAVHKAYFTIVSKLFVETMARRAKDRLLDDKERGEVFHVTSMLECTGLSAMRFDSDFVTALLHTRPSPSSTTLEPASQPNTADGNSPVSIDESSPASSVTVAPPPSTRAPFQFNPNSSATISVAPRPSPSQPSPSMAADEFFIPSTTQLRWLDPCAKPHPKDLQKALDAVIDSTCEICNDRKMLTKREVERHKVEHAHSTDCAQAHCMRRFCVARRESRGADDLRDQV</sequence>
<dbReference type="SUPFAM" id="SSF48403">
    <property type="entry name" value="Ankyrin repeat"/>
    <property type="match status" value="1"/>
</dbReference>
<feature type="domain" description="Clr5" evidence="5">
    <location>
        <begin position="1"/>
        <end position="52"/>
    </location>
</feature>
<feature type="repeat" description="ANK" evidence="3">
    <location>
        <begin position="278"/>
        <end position="310"/>
    </location>
</feature>
<reference evidence="6" key="1">
    <citation type="submission" date="2021-12" db="EMBL/GenBank/DDBJ databases">
        <title>Curvularia clavata genome.</title>
        <authorList>
            <person name="Cao Y."/>
        </authorList>
    </citation>
    <scope>NUCLEOTIDE SEQUENCE</scope>
    <source>
        <strain evidence="6">Yc1106</strain>
    </source>
</reference>
<evidence type="ECO:0000259" key="5">
    <source>
        <dbReference type="Pfam" id="PF14420"/>
    </source>
</evidence>
<protein>
    <recommendedName>
        <fullName evidence="5">Clr5 domain-containing protein</fullName>
    </recommendedName>
</protein>
<dbReference type="PROSITE" id="PS50088">
    <property type="entry name" value="ANK_REPEAT"/>
    <property type="match status" value="1"/>
</dbReference>
<accession>A0A9Q8Z7N1</accession>
<evidence type="ECO:0000256" key="2">
    <source>
        <dbReference type="ARBA" id="ARBA00023043"/>
    </source>
</evidence>
<feature type="region of interest" description="Disordered" evidence="4">
    <location>
        <begin position="54"/>
        <end position="86"/>
    </location>
</feature>
<dbReference type="Gene3D" id="1.25.40.20">
    <property type="entry name" value="Ankyrin repeat-containing domain"/>
    <property type="match status" value="2"/>
</dbReference>
<dbReference type="SMART" id="SM00248">
    <property type="entry name" value="ANK"/>
    <property type="match status" value="3"/>
</dbReference>
<dbReference type="AlphaFoldDB" id="A0A9Q8Z7N1"/>
<dbReference type="InterPro" id="IPR002110">
    <property type="entry name" value="Ankyrin_rpt"/>
</dbReference>
<keyword evidence="1" id="KW-0677">Repeat</keyword>
<evidence type="ECO:0000256" key="1">
    <source>
        <dbReference type="ARBA" id="ARBA00022737"/>
    </source>
</evidence>
<dbReference type="InterPro" id="IPR050745">
    <property type="entry name" value="Multifunctional_regulatory"/>
</dbReference>
<dbReference type="EMBL" id="CP089276">
    <property type="protein sequence ID" value="USP77906.1"/>
    <property type="molecule type" value="Genomic_DNA"/>
</dbReference>